<dbReference type="InterPro" id="IPR016068">
    <property type="entry name" value="Translin_N"/>
</dbReference>
<keyword evidence="5" id="KW-0539">Nucleus</keyword>
<dbReference type="CDD" id="cd14820">
    <property type="entry name" value="TRAX"/>
    <property type="match status" value="1"/>
</dbReference>
<evidence type="ECO:0000256" key="3">
    <source>
        <dbReference type="ARBA" id="ARBA00005902"/>
    </source>
</evidence>
<organism evidence="6 7">
    <name type="scientific">Dimargaris cristalligena</name>
    <dbReference type="NCBI Taxonomy" id="215637"/>
    <lineage>
        <taxon>Eukaryota</taxon>
        <taxon>Fungi</taxon>
        <taxon>Fungi incertae sedis</taxon>
        <taxon>Zoopagomycota</taxon>
        <taxon>Kickxellomycotina</taxon>
        <taxon>Dimargaritomycetes</taxon>
        <taxon>Dimargaritales</taxon>
        <taxon>Dimargaritaceae</taxon>
        <taxon>Dimargaris</taxon>
    </lineage>
</organism>
<dbReference type="Gene3D" id="1.20.58.190">
    <property type="entry name" value="Translin, domain 1"/>
    <property type="match status" value="1"/>
</dbReference>
<gene>
    <name evidence="6" type="ORF">BJ085DRAFT_24443</name>
</gene>
<dbReference type="Proteomes" id="UP000268162">
    <property type="component" value="Unassembled WGS sequence"/>
</dbReference>
<reference evidence="7" key="1">
    <citation type="journal article" date="2018" name="Nat. Microbiol.">
        <title>Leveraging single-cell genomics to expand the fungal tree of life.</title>
        <authorList>
            <person name="Ahrendt S.R."/>
            <person name="Quandt C.A."/>
            <person name="Ciobanu D."/>
            <person name="Clum A."/>
            <person name="Salamov A."/>
            <person name="Andreopoulos B."/>
            <person name="Cheng J.F."/>
            <person name="Woyke T."/>
            <person name="Pelin A."/>
            <person name="Henrissat B."/>
            <person name="Reynolds N.K."/>
            <person name="Benny G.L."/>
            <person name="Smith M.E."/>
            <person name="James T.Y."/>
            <person name="Grigoriev I.V."/>
        </authorList>
    </citation>
    <scope>NUCLEOTIDE SEQUENCE [LARGE SCALE GENOMIC DNA]</scope>
    <source>
        <strain evidence="7">RSA 468</strain>
    </source>
</reference>
<dbReference type="EMBL" id="ML002294">
    <property type="protein sequence ID" value="RKP39159.1"/>
    <property type="molecule type" value="Genomic_DNA"/>
</dbReference>
<protein>
    <submittedName>
        <fullName evidence="6">Translin</fullName>
    </submittedName>
</protein>
<evidence type="ECO:0000256" key="1">
    <source>
        <dbReference type="ARBA" id="ARBA00004123"/>
    </source>
</evidence>
<keyword evidence="7" id="KW-1185">Reference proteome</keyword>
<keyword evidence="4" id="KW-0963">Cytoplasm</keyword>
<evidence type="ECO:0000256" key="2">
    <source>
        <dbReference type="ARBA" id="ARBA00004496"/>
    </source>
</evidence>
<evidence type="ECO:0000313" key="7">
    <source>
        <dbReference type="Proteomes" id="UP000268162"/>
    </source>
</evidence>
<comment type="similarity">
    <text evidence="3">Belongs to the translin family.</text>
</comment>
<comment type="subcellular location">
    <subcellularLocation>
        <location evidence="2">Cytoplasm</location>
    </subcellularLocation>
    <subcellularLocation>
        <location evidence="1">Nucleus</location>
    </subcellularLocation>
</comment>
<dbReference type="GO" id="GO:0043565">
    <property type="term" value="F:sequence-specific DNA binding"/>
    <property type="evidence" value="ECO:0007669"/>
    <property type="project" value="InterPro"/>
</dbReference>
<sequence>MTTKAVGLAPELFTRIRDSMDAHQDCRERINKLSRDITQQSKKLIFHLLRVSPTNRAAIFQEAERKHADILRAVAQIAPELQGSNRWRYGSTFTGGLQEYIEALALWVFLAEQRLITLAEVESRLNEFSKAQIVHIPVGPIDYVLGVSDVAGELMRYAINSLACGNADEANAVGVFFQQLYSAFVEFNPRLHPQMTKKVQVMRDSLLKVENACYQSQLQVSEFPASRRPPVLDLDQPSAEARSDEF</sequence>
<accession>A0A4V1J5I3</accession>
<dbReference type="GO" id="GO:0005634">
    <property type="term" value="C:nucleus"/>
    <property type="evidence" value="ECO:0007669"/>
    <property type="project" value="UniProtKB-SubCell"/>
</dbReference>
<dbReference type="InterPro" id="IPR002848">
    <property type="entry name" value="Translin_fam"/>
</dbReference>
<dbReference type="STRING" id="215637.A0A4V1J5I3"/>
<dbReference type="PANTHER" id="PTHR10741">
    <property type="entry name" value="TRANSLIN AND TRANSLIN ASSOCIATED PROTEIN X"/>
    <property type="match status" value="1"/>
</dbReference>
<dbReference type="AlphaFoldDB" id="A0A4V1J5I3"/>
<dbReference type="GO" id="GO:0005737">
    <property type="term" value="C:cytoplasm"/>
    <property type="evidence" value="ECO:0007669"/>
    <property type="project" value="UniProtKB-SubCell"/>
</dbReference>
<dbReference type="InterPro" id="IPR016069">
    <property type="entry name" value="Translin_C"/>
</dbReference>
<dbReference type="Gene3D" id="1.20.58.200">
    <property type="entry name" value="Translin, domain 2"/>
    <property type="match status" value="1"/>
</dbReference>
<dbReference type="InterPro" id="IPR036081">
    <property type="entry name" value="Translin_sf"/>
</dbReference>
<evidence type="ECO:0000256" key="4">
    <source>
        <dbReference type="ARBA" id="ARBA00022490"/>
    </source>
</evidence>
<name>A0A4V1J5I3_9FUNG</name>
<evidence type="ECO:0000313" key="6">
    <source>
        <dbReference type="EMBL" id="RKP39159.1"/>
    </source>
</evidence>
<proteinExistence type="inferred from homology"/>
<dbReference type="Pfam" id="PF01997">
    <property type="entry name" value="Translin"/>
    <property type="match status" value="1"/>
</dbReference>
<dbReference type="SUPFAM" id="SSF74784">
    <property type="entry name" value="Translin"/>
    <property type="match status" value="1"/>
</dbReference>
<evidence type="ECO:0000256" key="5">
    <source>
        <dbReference type="ARBA" id="ARBA00023242"/>
    </source>
</evidence>